<dbReference type="AlphaFoldDB" id="A0A0F5Q4X5"/>
<evidence type="ECO:0000313" key="3">
    <source>
        <dbReference type="EMBL" id="KKC35940.1"/>
    </source>
</evidence>
<dbReference type="STRING" id="1293439.WH87_15390"/>
<sequence length="277" mass="31434">MRRIDTHMHFWTLAMERSYALWMSPEQAVLYRDYGPADAQPLMDANGVDGCVLVAAGSTPEELGYLLGLANGHDFIKGVVGWVDMVGPDIARDLAQWARNPRLKGIRPYLQDLSDDAWILRPDLDPTIRQMLDLGLRFDVLIKPRHILNTVRFVERYPDLPVIVDHMAKPMINRGEHASWARDMEQFRSLSHVHCKLSGILTEDGPDWTLARVMPYLETIIDIFGPDRLVFGSDWPVVNLVADYGKWIGVVTEALKALPAADQQKIWASNAERFYGL</sequence>
<dbReference type="InterPro" id="IPR032466">
    <property type="entry name" value="Metal_Hydrolase"/>
</dbReference>
<comment type="similarity">
    <text evidence="1">Belongs to the metallo-dependent hydrolases superfamily.</text>
</comment>
<dbReference type="SUPFAM" id="SSF51556">
    <property type="entry name" value="Metallo-dependent hydrolases"/>
    <property type="match status" value="1"/>
</dbReference>
<feature type="domain" description="Amidohydrolase-related" evidence="2">
    <location>
        <begin position="4"/>
        <end position="277"/>
    </location>
</feature>
<gene>
    <name evidence="3" type="ORF">WH87_15390</name>
</gene>
<dbReference type="Proteomes" id="UP000033411">
    <property type="component" value="Unassembled WGS sequence"/>
</dbReference>
<dbReference type="RefSeq" id="WP_046140701.1">
    <property type="nucleotide sequence ID" value="NZ_LANJ01000044.1"/>
</dbReference>
<evidence type="ECO:0000256" key="1">
    <source>
        <dbReference type="ARBA" id="ARBA00038310"/>
    </source>
</evidence>
<dbReference type="Pfam" id="PF04909">
    <property type="entry name" value="Amidohydro_2"/>
    <property type="match status" value="1"/>
</dbReference>
<dbReference type="OrthoDB" id="9787654at2"/>
<dbReference type="InterPro" id="IPR052350">
    <property type="entry name" value="Metallo-dep_Lactonases"/>
</dbReference>
<dbReference type="InterPro" id="IPR006680">
    <property type="entry name" value="Amidohydro-rel"/>
</dbReference>
<keyword evidence="4" id="KW-1185">Reference proteome</keyword>
<organism evidence="3 4">
    <name type="scientific">Devosia epidermidihirudinis</name>
    <dbReference type="NCBI Taxonomy" id="1293439"/>
    <lineage>
        <taxon>Bacteria</taxon>
        <taxon>Pseudomonadati</taxon>
        <taxon>Pseudomonadota</taxon>
        <taxon>Alphaproteobacteria</taxon>
        <taxon>Hyphomicrobiales</taxon>
        <taxon>Devosiaceae</taxon>
        <taxon>Devosia</taxon>
    </lineage>
</organism>
<dbReference type="PANTHER" id="PTHR43569:SF2">
    <property type="entry name" value="AMIDOHYDROLASE-RELATED DOMAIN-CONTAINING PROTEIN"/>
    <property type="match status" value="1"/>
</dbReference>
<evidence type="ECO:0000313" key="4">
    <source>
        <dbReference type="Proteomes" id="UP000033411"/>
    </source>
</evidence>
<dbReference type="Gene3D" id="3.20.20.140">
    <property type="entry name" value="Metal-dependent hydrolases"/>
    <property type="match status" value="1"/>
</dbReference>
<proteinExistence type="inferred from homology"/>
<evidence type="ECO:0000259" key="2">
    <source>
        <dbReference type="Pfam" id="PF04909"/>
    </source>
</evidence>
<name>A0A0F5Q4X5_9HYPH</name>
<dbReference type="EMBL" id="LANJ01000044">
    <property type="protein sequence ID" value="KKC35940.1"/>
    <property type="molecule type" value="Genomic_DNA"/>
</dbReference>
<comment type="caution">
    <text evidence="3">The sequence shown here is derived from an EMBL/GenBank/DDBJ whole genome shotgun (WGS) entry which is preliminary data.</text>
</comment>
<accession>A0A0F5Q4X5</accession>
<dbReference type="GO" id="GO:0016787">
    <property type="term" value="F:hydrolase activity"/>
    <property type="evidence" value="ECO:0007669"/>
    <property type="project" value="InterPro"/>
</dbReference>
<reference evidence="3 4" key="1">
    <citation type="submission" date="2015-03" db="EMBL/GenBank/DDBJ databases">
        <authorList>
            <person name="Lepp D."/>
            <person name="Hassan Y.I."/>
            <person name="Li X.-Z."/>
            <person name="Zhou T."/>
        </authorList>
    </citation>
    <scope>NUCLEOTIDE SEQUENCE [LARGE SCALE GENOMIC DNA]</scope>
    <source>
        <strain evidence="3 4">E84</strain>
    </source>
</reference>
<dbReference type="PATRIC" id="fig|1293439.3.peg.3132"/>
<dbReference type="PANTHER" id="PTHR43569">
    <property type="entry name" value="AMIDOHYDROLASE"/>
    <property type="match status" value="1"/>
</dbReference>
<protein>
    <recommendedName>
        <fullName evidence="2">Amidohydrolase-related domain-containing protein</fullName>
    </recommendedName>
</protein>